<name>A0A9K3GFR1_9EUKA</name>
<evidence type="ECO:0000313" key="1">
    <source>
        <dbReference type="EMBL" id="GIQ80940.1"/>
    </source>
</evidence>
<keyword evidence="2" id="KW-1185">Reference proteome</keyword>
<dbReference type="EMBL" id="BDIP01000273">
    <property type="protein sequence ID" value="GIQ80940.1"/>
    <property type="molecule type" value="Genomic_DNA"/>
</dbReference>
<evidence type="ECO:0000313" key="2">
    <source>
        <dbReference type="Proteomes" id="UP000265618"/>
    </source>
</evidence>
<accession>A0A9K3GFR1</accession>
<proteinExistence type="predicted"/>
<reference evidence="1 2" key="1">
    <citation type="journal article" date="2018" name="PLoS ONE">
        <title>The draft genome of Kipferlia bialata reveals reductive genome evolution in fornicate parasites.</title>
        <authorList>
            <person name="Tanifuji G."/>
            <person name="Takabayashi S."/>
            <person name="Kume K."/>
            <person name="Takagi M."/>
            <person name="Nakayama T."/>
            <person name="Kamikawa R."/>
            <person name="Inagaki Y."/>
            <person name="Hashimoto T."/>
        </authorList>
    </citation>
    <scope>NUCLEOTIDE SEQUENCE [LARGE SCALE GENOMIC DNA]</scope>
    <source>
        <strain evidence="1">NY0173</strain>
    </source>
</reference>
<gene>
    <name evidence="1" type="ORF">KIPB_001822</name>
</gene>
<dbReference type="AlphaFoldDB" id="A0A9K3GFR1"/>
<organism evidence="1 2">
    <name type="scientific">Kipferlia bialata</name>
    <dbReference type="NCBI Taxonomy" id="797122"/>
    <lineage>
        <taxon>Eukaryota</taxon>
        <taxon>Metamonada</taxon>
        <taxon>Carpediemonas-like organisms</taxon>
        <taxon>Kipferlia</taxon>
    </lineage>
</organism>
<sequence length="316" mass="34386">MSTACVAASTLLSSDAGQGADTDTGGVGSTGMGCAGVDTGVNAAPSPKAETPSPSTMGDDIYHIISSLTTETVTACSDRVTGLFSGLMDRVDTVPLSVRQSLVLYLAETIVEDACMEDRPKGVHVQLLKALKSDPKFSVVYPDEYETADGEFPPFSRGFEQTLAATRARLTQTIQSIVDWRNRLITGGDPCIPNPLLIQSVSFERLGNCVARCVRDEFRQKGPSSATYLPHDCLSKTENERRKGLCRSHMHRTIRFIGDLYNNDFLPANIVAGTCLRSLVLDPILIHTVRRFPDHDVMSPDYMDALRYSALFGETL</sequence>
<dbReference type="Proteomes" id="UP000265618">
    <property type="component" value="Unassembled WGS sequence"/>
</dbReference>
<protein>
    <submittedName>
        <fullName evidence="1">Uncharacterized protein</fullName>
    </submittedName>
</protein>
<comment type="caution">
    <text evidence="1">The sequence shown here is derived from an EMBL/GenBank/DDBJ whole genome shotgun (WGS) entry which is preliminary data.</text>
</comment>